<organism evidence="1 2">
    <name type="scientific">Prunus dulcis</name>
    <name type="common">Almond</name>
    <name type="synonym">Amygdalus dulcis</name>
    <dbReference type="NCBI Taxonomy" id="3755"/>
    <lineage>
        <taxon>Eukaryota</taxon>
        <taxon>Viridiplantae</taxon>
        <taxon>Streptophyta</taxon>
        <taxon>Embryophyta</taxon>
        <taxon>Tracheophyta</taxon>
        <taxon>Spermatophyta</taxon>
        <taxon>Magnoliopsida</taxon>
        <taxon>eudicotyledons</taxon>
        <taxon>Gunneridae</taxon>
        <taxon>Pentapetalae</taxon>
        <taxon>rosids</taxon>
        <taxon>fabids</taxon>
        <taxon>Rosales</taxon>
        <taxon>Rosaceae</taxon>
        <taxon>Amygdaloideae</taxon>
        <taxon>Amygdaleae</taxon>
        <taxon>Prunus</taxon>
    </lineage>
</organism>
<evidence type="ECO:0000313" key="1">
    <source>
        <dbReference type="EMBL" id="KAI5335973.1"/>
    </source>
</evidence>
<dbReference type="AlphaFoldDB" id="A0AAD4W347"/>
<accession>A0AAD4W347</accession>
<evidence type="ECO:0000313" key="2">
    <source>
        <dbReference type="Proteomes" id="UP001054821"/>
    </source>
</evidence>
<dbReference type="Proteomes" id="UP001054821">
    <property type="component" value="Chromosome 4"/>
</dbReference>
<sequence>MGCYRRPLIGYSVHVGLDTGVRVLRVSAVCAGGELVPLLDGSFPNHMVVEDSSMWSRQTIPRLDCFPLYMMMAVLCDYPALVGMSESRIGKRCFATYALDTGWLRGKN</sequence>
<name>A0AAD4W347_PRUDU</name>
<dbReference type="EMBL" id="JAJFAZ020000004">
    <property type="protein sequence ID" value="KAI5335973.1"/>
    <property type="molecule type" value="Genomic_DNA"/>
</dbReference>
<reference evidence="1 2" key="1">
    <citation type="journal article" date="2022" name="G3 (Bethesda)">
        <title>Whole-genome sequence and methylome profiling of the almond [Prunus dulcis (Mill.) D.A. Webb] cultivar 'Nonpareil'.</title>
        <authorList>
            <person name="D'Amico-Willman K.M."/>
            <person name="Ouma W.Z."/>
            <person name="Meulia T."/>
            <person name="Sideli G.M."/>
            <person name="Gradziel T.M."/>
            <person name="Fresnedo-Ramirez J."/>
        </authorList>
    </citation>
    <scope>NUCLEOTIDE SEQUENCE [LARGE SCALE GENOMIC DNA]</scope>
    <source>
        <strain evidence="1">Clone GOH B32 T37-40</strain>
    </source>
</reference>
<comment type="caution">
    <text evidence="1">The sequence shown here is derived from an EMBL/GenBank/DDBJ whole genome shotgun (WGS) entry which is preliminary data.</text>
</comment>
<gene>
    <name evidence="1" type="ORF">L3X38_026107</name>
</gene>
<proteinExistence type="predicted"/>
<keyword evidence="2" id="KW-1185">Reference proteome</keyword>
<protein>
    <submittedName>
        <fullName evidence="1">Uncharacterized protein</fullName>
    </submittedName>
</protein>